<dbReference type="GO" id="GO:0004842">
    <property type="term" value="F:ubiquitin-protein transferase activity"/>
    <property type="evidence" value="ECO:0007669"/>
    <property type="project" value="InterPro"/>
</dbReference>
<proteinExistence type="predicted"/>
<feature type="non-terminal residue" evidence="1">
    <location>
        <position position="1"/>
    </location>
</feature>
<comment type="caution">
    <text evidence="1">The sequence shown here is derived from an EMBL/GenBank/DDBJ whole genome shotgun (WGS) entry which is preliminary data.</text>
</comment>
<sequence length="222" mass="25623">DGQSCTNFLDQYGLHHTLDYLFGVESDEEKEVVRIVHNSLHEILNWLNKDIDTPASLLAYAEEIELRRLVITHGSLERLRRGMDVDLDGESLCEIHGHVQLEEWLHLPDDYFFYDLRPVEQNLSAVTRNRGGDVISWLHEFVQEIETEEERSDILKFITGSHAAAFSRSIRIKVVNPYANLPHPYNRYVGSYTCTSTLEICNVTITMKEITFLRVEEGNLGM</sequence>
<accession>A0A9N9H114</accession>
<keyword evidence="2" id="KW-1185">Reference proteome</keyword>
<dbReference type="InterPro" id="IPR035983">
    <property type="entry name" value="Hect_E3_ubiquitin_ligase"/>
</dbReference>
<gene>
    <name evidence="1" type="ORF">PBRASI_LOCUS9968</name>
</gene>
<dbReference type="Gene3D" id="3.30.2410.10">
    <property type="entry name" value="Hect, E3 ligase catalytic domain"/>
    <property type="match status" value="1"/>
</dbReference>
<evidence type="ECO:0000313" key="2">
    <source>
        <dbReference type="Proteomes" id="UP000789739"/>
    </source>
</evidence>
<evidence type="ECO:0000313" key="1">
    <source>
        <dbReference type="EMBL" id="CAG8644788.1"/>
    </source>
</evidence>
<dbReference type="AlphaFoldDB" id="A0A9N9H114"/>
<dbReference type="EMBL" id="CAJVPI010002523">
    <property type="protein sequence ID" value="CAG8644788.1"/>
    <property type="molecule type" value="Genomic_DNA"/>
</dbReference>
<name>A0A9N9H114_9GLOM</name>
<protein>
    <submittedName>
        <fullName evidence="1">3654_t:CDS:1</fullName>
    </submittedName>
</protein>
<organism evidence="1 2">
    <name type="scientific">Paraglomus brasilianum</name>
    <dbReference type="NCBI Taxonomy" id="144538"/>
    <lineage>
        <taxon>Eukaryota</taxon>
        <taxon>Fungi</taxon>
        <taxon>Fungi incertae sedis</taxon>
        <taxon>Mucoromycota</taxon>
        <taxon>Glomeromycotina</taxon>
        <taxon>Glomeromycetes</taxon>
        <taxon>Paraglomerales</taxon>
        <taxon>Paraglomeraceae</taxon>
        <taxon>Paraglomus</taxon>
    </lineage>
</organism>
<dbReference type="Proteomes" id="UP000789739">
    <property type="component" value="Unassembled WGS sequence"/>
</dbReference>
<dbReference type="SUPFAM" id="SSF56204">
    <property type="entry name" value="Hect, E3 ligase catalytic domain"/>
    <property type="match status" value="1"/>
</dbReference>
<reference evidence="1" key="1">
    <citation type="submission" date="2021-06" db="EMBL/GenBank/DDBJ databases">
        <authorList>
            <person name="Kallberg Y."/>
            <person name="Tangrot J."/>
            <person name="Rosling A."/>
        </authorList>
    </citation>
    <scope>NUCLEOTIDE SEQUENCE</scope>
    <source>
        <strain evidence="1">BR232B</strain>
    </source>
</reference>